<evidence type="ECO:0000313" key="3">
    <source>
        <dbReference type="EMBL" id="GAA4285160.1"/>
    </source>
</evidence>
<dbReference type="EMBL" id="BAABAZ010000008">
    <property type="protein sequence ID" value="GAA4285160.1"/>
    <property type="molecule type" value="Genomic_DNA"/>
</dbReference>
<evidence type="ECO:0000313" key="4">
    <source>
        <dbReference type="Proteomes" id="UP001501586"/>
    </source>
</evidence>
<feature type="region of interest" description="Disordered" evidence="1">
    <location>
        <begin position="1"/>
        <end position="24"/>
    </location>
</feature>
<evidence type="ECO:0000256" key="2">
    <source>
        <dbReference type="SAM" id="Phobius"/>
    </source>
</evidence>
<evidence type="ECO:0008006" key="5">
    <source>
        <dbReference type="Google" id="ProtNLM"/>
    </source>
</evidence>
<accession>A0ABP8EMI8</accession>
<comment type="caution">
    <text evidence="3">The sequence shown here is derived from an EMBL/GenBank/DDBJ whole genome shotgun (WGS) entry which is preliminary data.</text>
</comment>
<keyword evidence="2" id="KW-0812">Transmembrane</keyword>
<evidence type="ECO:0000256" key="1">
    <source>
        <dbReference type="SAM" id="MobiDB-lite"/>
    </source>
</evidence>
<protein>
    <recommendedName>
        <fullName evidence="5">DUF4307 domain-containing protein</fullName>
    </recommendedName>
</protein>
<name>A0ABP8EMI8_9MICO</name>
<dbReference type="InterPro" id="IPR025443">
    <property type="entry name" value="DUF4307"/>
</dbReference>
<organism evidence="3 4">
    <name type="scientific">Brevibacterium daeguense</name>
    <dbReference type="NCBI Taxonomy" id="909936"/>
    <lineage>
        <taxon>Bacteria</taxon>
        <taxon>Bacillati</taxon>
        <taxon>Actinomycetota</taxon>
        <taxon>Actinomycetes</taxon>
        <taxon>Micrococcales</taxon>
        <taxon>Brevibacteriaceae</taxon>
        <taxon>Brevibacterium</taxon>
    </lineage>
</organism>
<proteinExistence type="predicted"/>
<keyword evidence="2" id="KW-1133">Transmembrane helix</keyword>
<keyword evidence="4" id="KW-1185">Reference proteome</keyword>
<feature type="transmembrane region" description="Helical" evidence="2">
    <location>
        <begin position="29"/>
        <end position="48"/>
    </location>
</feature>
<dbReference type="Proteomes" id="UP001501586">
    <property type="component" value="Unassembled WGS sequence"/>
</dbReference>
<reference evidence="4" key="1">
    <citation type="journal article" date="2019" name="Int. J. Syst. Evol. Microbiol.">
        <title>The Global Catalogue of Microorganisms (GCM) 10K type strain sequencing project: providing services to taxonomists for standard genome sequencing and annotation.</title>
        <authorList>
            <consortium name="The Broad Institute Genomics Platform"/>
            <consortium name="The Broad Institute Genome Sequencing Center for Infectious Disease"/>
            <person name="Wu L."/>
            <person name="Ma J."/>
        </authorList>
    </citation>
    <scope>NUCLEOTIDE SEQUENCE [LARGE SCALE GENOMIC DNA]</scope>
    <source>
        <strain evidence="4">JCM 17458</strain>
    </source>
</reference>
<dbReference type="Pfam" id="PF14155">
    <property type="entry name" value="DUF4307"/>
    <property type="match status" value="1"/>
</dbReference>
<gene>
    <name evidence="3" type="ORF">GCM10022261_26910</name>
</gene>
<dbReference type="RefSeq" id="WP_236865943.1">
    <property type="nucleotide sequence ID" value="NZ_BAABAZ010000008.1"/>
</dbReference>
<feature type="compositionally biased region" description="Basic residues" evidence="1">
    <location>
        <begin position="14"/>
        <end position="24"/>
    </location>
</feature>
<keyword evidence="2" id="KW-0472">Membrane</keyword>
<sequence length="141" mass="15254">MTTAQASLSDRYGSARRRKPPESRRRRQILAAVIGILAMSALAAWYALAPSRTPVNPTTVSYEIVDSTLTVTQMSVVPDSQRAIRCAVQATNENEAVVGFREVTIAPDPAADESQPSHLRVEISTTQLAASGHVESCWFLG</sequence>